<dbReference type="InterPro" id="IPR050152">
    <property type="entry name" value="ChlB/BchB/BchZ"/>
</dbReference>
<dbReference type="Proteomes" id="UP000007843">
    <property type="component" value="Chromosome"/>
</dbReference>
<comment type="pathway">
    <text evidence="2">Cofactor biosynthesis; Fe-Mo cofactor biosynthesis.</text>
</comment>
<dbReference type="Gene3D" id="6.10.250.1090">
    <property type="match status" value="1"/>
</dbReference>
<protein>
    <recommendedName>
        <fullName evidence="4">Nitrogenase iron-molybdenum cofactor biosynthesis protein NifN</fullName>
    </recommendedName>
</protein>
<evidence type="ECO:0000313" key="8">
    <source>
        <dbReference type="EMBL" id="AEX06705.1"/>
    </source>
</evidence>
<evidence type="ECO:0000256" key="4">
    <source>
        <dbReference type="ARBA" id="ARBA00013282"/>
    </source>
</evidence>
<evidence type="ECO:0000256" key="1">
    <source>
        <dbReference type="ARBA" id="ARBA00003171"/>
    </source>
</evidence>
<dbReference type="Gene3D" id="3.40.50.1980">
    <property type="entry name" value="Nitrogenase molybdenum iron protein domain"/>
    <property type="match status" value="3"/>
</dbReference>
<dbReference type="PANTHER" id="PTHR33712:SF7">
    <property type="entry name" value="LIGHT-INDEPENDENT PROTOCHLOROPHYLLIDE REDUCTASE SUBUNIT B"/>
    <property type="match status" value="1"/>
</dbReference>
<comment type="function">
    <text evidence="1">This protein may play a role in the biosynthesis of the prosthetic group of nitrogenase (FeMo cofactor).</text>
</comment>
<dbReference type="Pfam" id="PF00148">
    <property type="entry name" value="Oxidored_nitro"/>
    <property type="match status" value="1"/>
</dbReference>
<dbReference type="InterPro" id="IPR000318">
    <property type="entry name" value="Nase_comp1_CS"/>
</dbReference>
<dbReference type="InterPro" id="IPR005975">
    <property type="entry name" value="Nase_Mo-Fe_CF"/>
</dbReference>
<evidence type="ECO:0000256" key="5">
    <source>
        <dbReference type="ARBA" id="ARBA00023231"/>
    </source>
</evidence>
<evidence type="ECO:0000313" key="9">
    <source>
        <dbReference type="Proteomes" id="UP000007843"/>
    </source>
</evidence>
<dbReference type="PROSITE" id="PS00699">
    <property type="entry name" value="NITROGENASE_1_1"/>
    <property type="match status" value="1"/>
</dbReference>
<name>A0A0H3HE23_KLEM8</name>
<organism evidence="8 9">
    <name type="scientific">Klebsiella michiganensis (strain ATCC 8724 / DSM 4798 / JCM 20051 / NBRC 3318 / NRRL B-199 / KCTC 1686 / BUCSAV 143 / CCM 1901)</name>
    <dbReference type="NCBI Taxonomy" id="1006551"/>
    <lineage>
        <taxon>Bacteria</taxon>
        <taxon>Pseudomonadati</taxon>
        <taxon>Pseudomonadota</taxon>
        <taxon>Gammaproteobacteria</taxon>
        <taxon>Enterobacterales</taxon>
        <taxon>Enterobacteriaceae</taxon>
        <taxon>Klebsiella/Raoultella group</taxon>
        <taxon>Klebsiella</taxon>
    </lineage>
</organism>
<dbReference type="GO" id="GO:0065003">
    <property type="term" value="P:protein-containing complex assembly"/>
    <property type="evidence" value="ECO:0007669"/>
    <property type="project" value="InterPro"/>
</dbReference>
<dbReference type="InterPro" id="IPR000510">
    <property type="entry name" value="Nase/OxRdtase_comp1"/>
</dbReference>
<proteinExistence type="inferred from homology"/>
<reference evidence="8 9" key="1">
    <citation type="journal article" date="2012" name="J. Bacteriol.">
        <title>Complete genome sequence of Klebsiella oxytoca KCTC 1686, used in production of 2,3-butanediol.</title>
        <authorList>
            <person name="Shin S.H."/>
            <person name="Kim S."/>
            <person name="Kim J.Y."/>
            <person name="Lee S."/>
            <person name="Um Y."/>
            <person name="Oh M.K."/>
            <person name="Kim Y.R."/>
            <person name="Lee J."/>
            <person name="Yang K.S."/>
        </authorList>
    </citation>
    <scope>NUCLEOTIDE SEQUENCE [LARGE SCALE GENOMIC DNA]</scope>
    <source>
        <strain evidence="9">ATCC 8724 / DSM 4798 / JCM 20051 / NBRC 3318 / NRRL B-199 / KCTC 1686</strain>
    </source>
</reference>
<feature type="domain" description="Nitrogenase/oxidoreductase component 1" evidence="7">
    <location>
        <begin position="20"/>
        <end position="430"/>
    </location>
</feature>
<dbReference type="SUPFAM" id="SSF53807">
    <property type="entry name" value="Helical backbone' metal receptor"/>
    <property type="match status" value="1"/>
</dbReference>
<dbReference type="RefSeq" id="WP_014230027.1">
    <property type="nucleotide sequence ID" value="NC_016612.1"/>
</dbReference>
<gene>
    <name evidence="8" type="ordered locus">KOX_24950</name>
</gene>
<dbReference type="AlphaFoldDB" id="A0A0H3HE23"/>
<evidence type="ECO:0000256" key="6">
    <source>
        <dbReference type="RuleBase" id="RU004021"/>
    </source>
</evidence>
<evidence type="ECO:0000256" key="2">
    <source>
        <dbReference type="ARBA" id="ARBA00005155"/>
    </source>
</evidence>
<keyword evidence="5 6" id="KW-0535">Nitrogen fixation</keyword>
<dbReference type="PATRIC" id="fig|1006551.4.peg.5008"/>
<dbReference type="CDD" id="cd01966">
    <property type="entry name" value="Nitrogenase_NifN_1"/>
    <property type="match status" value="1"/>
</dbReference>
<dbReference type="KEGG" id="kox:KOX_24950"/>
<evidence type="ECO:0000256" key="3">
    <source>
        <dbReference type="ARBA" id="ARBA00011002"/>
    </source>
</evidence>
<dbReference type="NCBIfam" id="TIGR01285">
    <property type="entry name" value="nifN"/>
    <property type="match status" value="1"/>
</dbReference>
<accession>A0A0H3HE23</accession>
<dbReference type="UniPathway" id="UPA00782"/>
<dbReference type="PANTHER" id="PTHR33712">
    <property type="entry name" value="LIGHT-INDEPENDENT PROTOCHLOROPHYLLIDE REDUCTASE SUBUNIT B"/>
    <property type="match status" value="1"/>
</dbReference>
<sequence length="461" mass="50452">MADIFRTDKPLAVSPIKTGQPLGAILASLGIEHSIPLVHGAQGCSAFAKVFFIQHFHDPVPLQSTAMDPTSTIMGADGNIFTALDTLCQRNAPQAIVLLSTGLSEAQGSDISRVVRQFREEYPRHKGVAILTVNTPDFYGSMENGFSAVLESVIEQWVAPTPRPAQRNRRVNLLVSHLCSPGDIEWLRRCVEAFGLQPIILPDLAQSMDGHLAQGDFSPLTQGGTPLRQIEQMGQSLCSFAIGVSLHRASSLLAPRCRGEVIALPHLMTLDRCDAFIHQLAKISGRAVPAWLERQRGQLQDAMIDCHMWLQGQRMAIAAEGDLLAAWCDFANSQGMQPGPLVAPTGHPSLRQLPVERVVPGDLEDLQTLLCAQPADLLVANSHACDLAEQFALPLVRAGFPIFDKLGEFRRVRQGYCGMRDTLFELANLMRERHHHLARYRSPLRQNTESSLSTGGAYAAD</sequence>
<dbReference type="HOGENOM" id="CLU_025876_2_0_6"/>
<dbReference type="GO" id="GO:0016163">
    <property type="term" value="F:nitrogenase activity"/>
    <property type="evidence" value="ECO:0007669"/>
    <property type="project" value="InterPro"/>
</dbReference>
<evidence type="ECO:0000259" key="7">
    <source>
        <dbReference type="Pfam" id="PF00148"/>
    </source>
</evidence>
<comment type="similarity">
    <text evidence="3 6">Belongs to the NifD/NifK/NifE/NifN family.</text>
</comment>
<dbReference type="EMBL" id="CP003218">
    <property type="protein sequence ID" value="AEX06705.1"/>
    <property type="molecule type" value="Genomic_DNA"/>
</dbReference>